<feature type="binding site" evidence="10">
    <location>
        <position position="39"/>
    </location>
    <ligand>
        <name>Mg(2+)</name>
        <dbReference type="ChEBI" id="CHEBI:18420"/>
    </ligand>
</feature>
<proteinExistence type="inferred from homology"/>
<dbReference type="NCBIfam" id="TIGR00042">
    <property type="entry name" value="RdgB/HAM1 family non-canonical purine NTP pyrophosphatase"/>
    <property type="match status" value="1"/>
</dbReference>
<comment type="similarity">
    <text evidence="1 10 11">Belongs to the HAM1 NTPase family.</text>
</comment>
<dbReference type="GO" id="GO:0009117">
    <property type="term" value="P:nucleotide metabolic process"/>
    <property type="evidence" value="ECO:0007669"/>
    <property type="project" value="UniProtKB-KW"/>
</dbReference>
<evidence type="ECO:0000313" key="12">
    <source>
        <dbReference type="EMBL" id="HIV00346.1"/>
    </source>
</evidence>
<accession>A0A9D1ND26</accession>
<evidence type="ECO:0000256" key="3">
    <source>
        <dbReference type="ARBA" id="ARBA00022723"/>
    </source>
</evidence>
<comment type="cofactor">
    <cofactor evidence="10">
        <name>Mg(2+)</name>
        <dbReference type="ChEBI" id="CHEBI:18420"/>
    </cofactor>
    <text evidence="10">Binds 1 Mg(2+) ion per subunit.</text>
</comment>
<dbReference type="AlphaFoldDB" id="A0A9D1ND26"/>
<evidence type="ECO:0000256" key="4">
    <source>
        <dbReference type="ARBA" id="ARBA00022741"/>
    </source>
</evidence>
<dbReference type="PANTHER" id="PTHR11067">
    <property type="entry name" value="INOSINE TRIPHOSPHATE PYROPHOSPHATASE/HAM1 PROTEIN"/>
    <property type="match status" value="1"/>
</dbReference>
<dbReference type="Proteomes" id="UP000886891">
    <property type="component" value="Unassembled WGS sequence"/>
</dbReference>
<feature type="binding site" evidence="10">
    <location>
        <begin position="149"/>
        <end position="152"/>
    </location>
    <ligand>
        <name>substrate</name>
    </ligand>
</feature>
<comment type="subunit">
    <text evidence="2 10">Homodimer.</text>
</comment>
<feature type="binding site" evidence="10">
    <location>
        <begin position="7"/>
        <end position="12"/>
    </location>
    <ligand>
        <name>substrate</name>
    </ligand>
</feature>
<dbReference type="InterPro" id="IPR029001">
    <property type="entry name" value="ITPase-like_fam"/>
</dbReference>
<dbReference type="InterPro" id="IPR002637">
    <property type="entry name" value="RdgB/HAM1"/>
</dbReference>
<feature type="binding site" evidence="10">
    <location>
        <position position="68"/>
    </location>
    <ligand>
        <name>Mg(2+)</name>
        <dbReference type="ChEBI" id="CHEBI:18420"/>
    </ligand>
</feature>
<organism evidence="12 13">
    <name type="scientific">Candidatus Stercoripulliclostridium merdipullorum</name>
    <dbReference type="NCBI Taxonomy" id="2840952"/>
    <lineage>
        <taxon>Bacteria</taxon>
        <taxon>Bacillati</taxon>
        <taxon>Bacillota</taxon>
        <taxon>Clostridia</taxon>
        <taxon>Eubacteriales</taxon>
        <taxon>Candidatus Stercoripulliclostridium</taxon>
    </lineage>
</organism>
<gene>
    <name evidence="12" type="primary">rdgB</name>
    <name evidence="12" type="ORF">IAB14_04430</name>
</gene>
<dbReference type="Pfam" id="PF01725">
    <property type="entry name" value="Ham1p_like"/>
    <property type="match status" value="1"/>
</dbReference>
<dbReference type="GO" id="GO:0017111">
    <property type="term" value="F:ribonucleoside triphosphate phosphatase activity"/>
    <property type="evidence" value="ECO:0007669"/>
    <property type="project" value="InterPro"/>
</dbReference>
<evidence type="ECO:0000256" key="7">
    <source>
        <dbReference type="ARBA" id="ARBA00023080"/>
    </source>
</evidence>
<keyword evidence="5 10" id="KW-0378">Hydrolase</keyword>
<evidence type="ECO:0000256" key="9">
    <source>
        <dbReference type="ARBA" id="ARBA00052017"/>
    </source>
</evidence>
<dbReference type="GO" id="GO:0005829">
    <property type="term" value="C:cytosol"/>
    <property type="evidence" value="ECO:0007669"/>
    <property type="project" value="TreeGrafter"/>
</dbReference>
<dbReference type="HAMAP" id="MF_01405">
    <property type="entry name" value="Non_canon_purine_NTPase"/>
    <property type="match status" value="1"/>
</dbReference>
<keyword evidence="6 10" id="KW-0460">Magnesium</keyword>
<reference evidence="12" key="1">
    <citation type="submission" date="2020-10" db="EMBL/GenBank/DDBJ databases">
        <authorList>
            <person name="Gilroy R."/>
        </authorList>
    </citation>
    <scope>NUCLEOTIDE SEQUENCE</scope>
    <source>
        <strain evidence="12">23406</strain>
    </source>
</reference>
<comment type="catalytic activity">
    <reaction evidence="9 10">
        <text>XTP + H2O = XMP + diphosphate + H(+)</text>
        <dbReference type="Rhea" id="RHEA:28610"/>
        <dbReference type="ChEBI" id="CHEBI:15377"/>
        <dbReference type="ChEBI" id="CHEBI:15378"/>
        <dbReference type="ChEBI" id="CHEBI:33019"/>
        <dbReference type="ChEBI" id="CHEBI:57464"/>
        <dbReference type="ChEBI" id="CHEBI:61314"/>
        <dbReference type="EC" id="3.6.1.66"/>
    </reaction>
</comment>
<dbReference type="GO" id="GO:0036222">
    <property type="term" value="F:XTP diphosphatase activity"/>
    <property type="evidence" value="ECO:0007669"/>
    <property type="project" value="UniProtKB-UniRule"/>
</dbReference>
<evidence type="ECO:0000256" key="11">
    <source>
        <dbReference type="RuleBase" id="RU003781"/>
    </source>
</evidence>
<evidence type="ECO:0000256" key="6">
    <source>
        <dbReference type="ARBA" id="ARBA00022842"/>
    </source>
</evidence>
<feature type="binding site" evidence="10">
    <location>
        <begin position="177"/>
        <end position="178"/>
    </location>
    <ligand>
        <name>substrate</name>
    </ligand>
</feature>
<evidence type="ECO:0000256" key="5">
    <source>
        <dbReference type="ARBA" id="ARBA00022801"/>
    </source>
</evidence>
<comment type="caution">
    <text evidence="12">The sequence shown here is derived from an EMBL/GenBank/DDBJ whole genome shotgun (WGS) entry which is preliminary data.</text>
</comment>
<comment type="catalytic activity">
    <reaction evidence="8 10">
        <text>dITP + H2O = dIMP + diphosphate + H(+)</text>
        <dbReference type="Rhea" id="RHEA:28342"/>
        <dbReference type="ChEBI" id="CHEBI:15377"/>
        <dbReference type="ChEBI" id="CHEBI:15378"/>
        <dbReference type="ChEBI" id="CHEBI:33019"/>
        <dbReference type="ChEBI" id="CHEBI:61194"/>
        <dbReference type="ChEBI" id="CHEBI:61382"/>
        <dbReference type="EC" id="3.6.1.66"/>
    </reaction>
</comment>
<keyword evidence="7 10" id="KW-0546">Nucleotide metabolism</keyword>
<keyword evidence="4 10" id="KW-0547">Nucleotide-binding</keyword>
<dbReference type="CDD" id="cd00515">
    <property type="entry name" value="HAM1"/>
    <property type="match status" value="1"/>
</dbReference>
<reference evidence="12" key="2">
    <citation type="journal article" date="2021" name="PeerJ">
        <title>Extensive microbial diversity within the chicken gut microbiome revealed by metagenomics and culture.</title>
        <authorList>
            <person name="Gilroy R."/>
            <person name="Ravi A."/>
            <person name="Getino M."/>
            <person name="Pursley I."/>
            <person name="Horton D.L."/>
            <person name="Alikhan N.F."/>
            <person name="Baker D."/>
            <person name="Gharbi K."/>
            <person name="Hall N."/>
            <person name="Watson M."/>
            <person name="Adriaenssens E.M."/>
            <person name="Foster-Nyarko E."/>
            <person name="Jarju S."/>
            <person name="Secka A."/>
            <person name="Antonio M."/>
            <person name="Oren A."/>
            <person name="Chaudhuri R.R."/>
            <person name="La Ragione R."/>
            <person name="Hildebrand F."/>
            <person name="Pallen M.J."/>
        </authorList>
    </citation>
    <scope>NUCLEOTIDE SEQUENCE</scope>
    <source>
        <strain evidence="12">23406</strain>
    </source>
</reference>
<evidence type="ECO:0000256" key="10">
    <source>
        <dbReference type="HAMAP-Rule" id="MF_01405"/>
    </source>
</evidence>
<dbReference type="EMBL" id="DVOH01000033">
    <property type="protein sequence ID" value="HIV00346.1"/>
    <property type="molecule type" value="Genomic_DNA"/>
</dbReference>
<name>A0A9D1ND26_9FIRM</name>
<dbReference type="EC" id="3.6.1.66" evidence="10"/>
<dbReference type="Gene3D" id="3.90.950.10">
    <property type="match status" value="1"/>
</dbReference>
<evidence type="ECO:0000313" key="13">
    <source>
        <dbReference type="Proteomes" id="UP000886891"/>
    </source>
</evidence>
<dbReference type="GO" id="GO:0009146">
    <property type="term" value="P:purine nucleoside triphosphate catabolic process"/>
    <property type="evidence" value="ECO:0007669"/>
    <property type="project" value="UniProtKB-UniRule"/>
</dbReference>
<dbReference type="InterPro" id="IPR020922">
    <property type="entry name" value="dITP/XTP_pyrophosphatase"/>
</dbReference>
<evidence type="ECO:0000256" key="8">
    <source>
        <dbReference type="ARBA" id="ARBA00051875"/>
    </source>
</evidence>
<evidence type="ECO:0000256" key="1">
    <source>
        <dbReference type="ARBA" id="ARBA00008023"/>
    </source>
</evidence>
<protein>
    <recommendedName>
        <fullName evidence="10">dITP/XTP pyrophosphatase</fullName>
        <ecNumber evidence="10">3.6.1.66</ecNumber>
    </recommendedName>
    <alternativeName>
        <fullName evidence="10">Non-canonical purine NTP pyrophosphatase</fullName>
    </alternativeName>
    <alternativeName>
        <fullName evidence="10">Non-standard purine NTP pyrophosphatase</fullName>
    </alternativeName>
    <alternativeName>
        <fullName evidence="10">Nucleoside-triphosphate diphosphatase</fullName>
    </alternativeName>
    <alternativeName>
        <fullName evidence="10">Nucleoside-triphosphate pyrophosphatase</fullName>
        <shortName evidence="10">NTPase</shortName>
    </alternativeName>
</protein>
<dbReference type="PANTHER" id="PTHR11067:SF9">
    <property type="entry name" value="INOSINE TRIPHOSPHATE PYROPHOSPHATASE"/>
    <property type="match status" value="1"/>
</dbReference>
<evidence type="ECO:0000256" key="2">
    <source>
        <dbReference type="ARBA" id="ARBA00011738"/>
    </source>
</evidence>
<feature type="binding site" evidence="10">
    <location>
        <position position="172"/>
    </location>
    <ligand>
        <name>substrate</name>
    </ligand>
</feature>
<dbReference type="SUPFAM" id="SSF52972">
    <property type="entry name" value="ITPase-like"/>
    <property type="match status" value="1"/>
</dbReference>
<dbReference type="GO" id="GO:0000166">
    <property type="term" value="F:nucleotide binding"/>
    <property type="evidence" value="ECO:0007669"/>
    <property type="project" value="UniProtKB-KW"/>
</dbReference>
<comment type="catalytic activity">
    <reaction evidence="10">
        <text>ITP + H2O = IMP + diphosphate + H(+)</text>
        <dbReference type="Rhea" id="RHEA:29399"/>
        <dbReference type="ChEBI" id="CHEBI:15377"/>
        <dbReference type="ChEBI" id="CHEBI:15378"/>
        <dbReference type="ChEBI" id="CHEBI:33019"/>
        <dbReference type="ChEBI" id="CHEBI:58053"/>
        <dbReference type="ChEBI" id="CHEBI:61402"/>
        <dbReference type="EC" id="3.6.1.66"/>
    </reaction>
</comment>
<dbReference type="GO" id="GO:0046872">
    <property type="term" value="F:metal ion binding"/>
    <property type="evidence" value="ECO:0007669"/>
    <property type="project" value="UniProtKB-KW"/>
</dbReference>
<dbReference type="FunFam" id="3.90.950.10:FF:000001">
    <property type="entry name" value="dITP/XTP pyrophosphatase"/>
    <property type="match status" value="1"/>
</dbReference>
<dbReference type="GO" id="GO:0035870">
    <property type="term" value="F:dITP diphosphatase activity"/>
    <property type="evidence" value="ECO:0007669"/>
    <property type="project" value="UniProtKB-UniRule"/>
</dbReference>
<feature type="active site" description="Proton acceptor" evidence="10">
    <location>
        <position position="68"/>
    </location>
</feature>
<dbReference type="GO" id="GO:0036220">
    <property type="term" value="F:ITP diphosphatase activity"/>
    <property type="evidence" value="ECO:0007669"/>
    <property type="project" value="UniProtKB-UniRule"/>
</dbReference>
<feature type="binding site" evidence="10">
    <location>
        <position position="69"/>
    </location>
    <ligand>
        <name>substrate</name>
    </ligand>
</feature>
<sequence length="190" mass="20152">MKLVAATNNHNKVSEFRALLGETFDVVTMRDVGVAIEVDETETTFFGNALLKAKAVSEATGLAALADDSGLEVDALDDAPGVYSARYAGEPCDDAANNAKLLKELEGVSERTARFVSVVVLYRPDGSYEVGEGSVEGKILNAPRGTGGFGYDPLFFSTELKKTFGEASPAEKNAVSHRARAIADLSKKLS</sequence>
<comment type="function">
    <text evidence="10">Pyrophosphatase that catalyzes the hydrolysis of nucleoside triphosphates to their monophosphate derivatives, with a high preference for the non-canonical purine nucleotides XTP (xanthosine triphosphate), dITP (deoxyinosine triphosphate) and ITP. Seems to function as a house-cleaning enzyme that removes non-canonical purine nucleotides from the nucleotide pool, thus preventing their incorporation into DNA/RNA and avoiding chromosomal lesions.</text>
</comment>
<keyword evidence="3 10" id="KW-0479">Metal-binding</keyword>